<reference evidence="2" key="1">
    <citation type="journal article" date="2021" name="Nat. Commun.">
        <title>Genetic determinants of endophytism in the Arabidopsis root mycobiome.</title>
        <authorList>
            <person name="Mesny F."/>
            <person name="Miyauchi S."/>
            <person name="Thiergart T."/>
            <person name="Pickel B."/>
            <person name="Atanasova L."/>
            <person name="Karlsson M."/>
            <person name="Huettel B."/>
            <person name="Barry K.W."/>
            <person name="Haridas S."/>
            <person name="Chen C."/>
            <person name="Bauer D."/>
            <person name="Andreopoulos W."/>
            <person name="Pangilinan J."/>
            <person name="LaButti K."/>
            <person name="Riley R."/>
            <person name="Lipzen A."/>
            <person name="Clum A."/>
            <person name="Drula E."/>
            <person name="Henrissat B."/>
            <person name="Kohler A."/>
            <person name="Grigoriev I.V."/>
            <person name="Martin F.M."/>
            <person name="Hacquard S."/>
        </authorList>
    </citation>
    <scope>NUCLEOTIDE SEQUENCE</scope>
    <source>
        <strain evidence="2">FSSC 5 MPI-SDFR-AT-0091</strain>
    </source>
</reference>
<evidence type="ECO:0000256" key="1">
    <source>
        <dbReference type="SAM" id="MobiDB-lite"/>
    </source>
</evidence>
<sequence length="324" mass="35330">MMARSPRQETEHSPGVVISAQPNGVFSRVSPSAPAQPKDPGRRLRLRERRGGSRLEPSQPQGADQVQPVPLLALYVAVVPSTSSKYRVGRNLDRRPRGPSRWNVVGKISAQHDPARASSRPEIPQPDPYTGREKGARGTSGSRTVGGRGPPASCSGGQSCRGKQCPRHGGSPDGWKHCLFAVWCHQSCLTGPGTKGQRTGMPQGEHVPQSLHKEGGHLPRSPRDPVPVPSIARRTLLKPQQGQPAKAMSTVDTDSNRATGMCPESTLDQAPLFPYGWALVSLNQVVGSRFNIHNRRRLRRLDPPRDQIPSRKCHQVTPDFIHLV</sequence>
<name>A0A9P9L873_FUSSL</name>
<comment type="caution">
    <text evidence="2">The sequence shown here is derived from an EMBL/GenBank/DDBJ whole genome shotgun (WGS) entry which is preliminary data.</text>
</comment>
<dbReference type="Proteomes" id="UP000736672">
    <property type="component" value="Unassembled WGS sequence"/>
</dbReference>
<gene>
    <name evidence="2" type="ORF">B0J15DRAFT_558076</name>
</gene>
<protein>
    <submittedName>
        <fullName evidence="2">Uncharacterized protein</fullName>
    </submittedName>
</protein>
<accession>A0A9P9L873</accession>
<organism evidence="2 3">
    <name type="scientific">Fusarium solani</name>
    <name type="common">Filamentous fungus</name>
    <dbReference type="NCBI Taxonomy" id="169388"/>
    <lineage>
        <taxon>Eukaryota</taxon>
        <taxon>Fungi</taxon>
        <taxon>Dikarya</taxon>
        <taxon>Ascomycota</taxon>
        <taxon>Pezizomycotina</taxon>
        <taxon>Sordariomycetes</taxon>
        <taxon>Hypocreomycetidae</taxon>
        <taxon>Hypocreales</taxon>
        <taxon>Nectriaceae</taxon>
        <taxon>Fusarium</taxon>
        <taxon>Fusarium solani species complex</taxon>
    </lineage>
</organism>
<feature type="region of interest" description="Disordered" evidence="1">
    <location>
        <begin position="88"/>
        <end position="168"/>
    </location>
</feature>
<dbReference type="EMBL" id="JAGTJS010000001">
    <property type="protein sequence ID" value="KAH7276028.1"/>
    <property type="molecule type" value="Genomic_DNA"/>
</dbReference>
<proteinExistence type="predicted"/>
<dbReference type="AlphaFoldDB" id="A0A9P9L873"/>
<keyword evidence="3" id="KW-1185">Reference proteome</keyword>
<feature type="region of interest" description="Disordered" evidence="1">
    <location>
        <begin position="192"/>
        <end position="256"/>
    </location>
</feature>
<feature type="compositionally biased region" description="Basic and acidic residues" evidence="1">
    <location>
        <begin position="211"/>
        <end position="223"/>
    </location>
</feature>
<evidence type="ECO:0000313" key="3">
    <source>
        <dbReference type="Proteomes" id="UP000736672"/>
    </source>
</evidence>
<feature type="region of interest" description="Disordered" evidence="1">
    <location>
        <begin position="1"/>
        <end position="68"/>
    </location>
</feature>
<evidence type="ECO:0000313" key="2">
    <source>
        <dbReference type="EMBL" id="KAH7276028.1"/>
    </source>
</evidence>
<feature type="compositionally biased region" description="Basic and acidic residues" evidence="1">
    <location>
        <begin position="1"/>
        <end position="12"/>
    </location>
</feature>